<reference evidence="1 2" key="1">
    <citation type="journal article" date="2020" name="Nat. Food">
        <title>A phased Vanilla planifolia genome enables genetic improvement of flavour and production.</title>
        <authorList>
            <person name="Hasing T."/>
            <person name="Tang H."/>
            <person name="Brym M."/>
            <person name="Khazi F."/>
            <person name="Huang T."/>
            <person name="Chambers A.H."/>
        </authorList>
    </citation>
    <scope>NUCLEOTIDE SEQUENCE [LARGE SCALE GENOMIC DNA]</scope>
    <source>
        <tissue evidence="1">Leaf</tissue>
    </source>
</reference>
<organism evidence="1 2">
    <name type="scientific">Vanilla planifolia</name>
    <name type="common">Vanilla</name>
    <dbReference type="NCBI Taxonomy" id="51239"/>
    <lineage>
        <taxon>Eukaryota</taxon>
        <taxon>Viridiplantae</taxon>
        <taxon>Streptophyta</taxon>
        <taxon>Embryophyta</taxon>
        <taxon>Tracheophyta</taxon>
        <taxon>Spermatophyta</taxon>
        <taxon>Magnoliopsida</taxon>
        <taxon>Liliopsida</taxon>
        <taxon>Asparagales</taxon>
        <taxon>Orchidaceae</taxon>
        <taxon>Vanilloideae</taxon>
        <taxon>Vanilleae</taxon>
        <taxon>Vanilla</taxon>
    </lineage>
</organism>
<dbReference type="EMBL" id="JADCNL010000008">
    <property type="protein sequence ID" value="KAG0470658.1"/>
    <property type="molecule type" value="Genomic_DNA"/>
</dbReference>
<dbReference type="Proteomes" id="UP000636800">
    <property type="component" value="Unassembled WGS sequence"/>
</dbReference>
<gene>
    <name evidence="1" type="ORF">HPP92_017358</name>
</gene>
<proteinExistence type="predicted"/>
<sequence>MASVCRPAVIATARPLSFALGGLESASPLHNAIASARLISNLAVDSSCWSWLSQGRSMNNGKWRKSTWIPLRRKVTNNDGARDVKKWVPSLGRAVSRMSRGLFNDLEEGFISQRLGYFKVVDVEFA</sequence>
<dbReference type="OrthoDB" id="9049620at2759"/>
<name>A0A835QL73_VANPL</name>
<accession>A0A835QL73</accession>
<evidence type="ECO:0000313" key="1">
    <source>
        <dbReference type="EMBL" id="KAG0470658.1"/>
    </source>
</evidence>
<keyword evidence="2" id="KW-1185">Reference proteome</keyword>
<dbReference type="AlphaFoldDB" id="A0A835QL73"/>
<protein>
    <submittedName>
        <fullName evidence="1">Uncharacterized protein</fullName>
    </submittedName>
</protein>
<evidence type="ECO:0000313" key="2">
    <source>
        <dbReference type="Proteomes" id="UP000636800"/>
    </source>
</evidence>
<comment type="caution">
    <text evidence="1">The sequence shown here is derived from an EMBL/GenBank/DDBJ whole genome shotgun (WGS) entry which is preliminary data.</text>
</comment>